<proteinExistence type="predicted"/>
<dbReference type="InterPro" id="IPR045584">
    <property type="entry name" value="Pilin-like"/>
</dbReference>
<reference evidence="2 3" key="1">
    <citation type="submission" date="2023-02" db="EMBL/GenBank/DDBJ databases">
        <title>Genome sequence of Lentisphaera profundi SAORIC-696.</title>
        <authorList>
            <person name="Kim e."/>
            <person name="Cho J.-C."/>
            <person name="Choi A."/>
            <person name="Kang I."/>
        </authorList>
    </citation>
    <scope>NUCLEOTIDE SEQUENCE [LARGE SCALE GENOMIC DNA]</scope>
    <source>
        <strain evidence="2 3">SAORIC-696</strain>
    </source>
</reference>
<evidence type="ECO:0000256" key="1">
    <source>
        <dbReference type="SAM" id="Phobius"/>
    </source>
</evidence>
<keyword evidence="1" id="KW-0812">Transmembrane</keyword>
<keyword evidence="1" id="KW-1133">Transmembrane helix</keyword>
<evidence type="ECO:0000313" key="2">
    <source>
        <dbReference type="EMBL" id="WDE98890.1"/>
    </source>
</evidence>
<dbReference type="SUPFAM" id="SSF54523">
    <property type="entry name" value="Pili subunits"/>
    <property type="match status" value="1"/>
</dbReference>
<protein>
    <submittedName>
        <fullName evidence="2">Type II secretion system protein</fullName>
    </submittedName>
</protein>
<feature type="transmembrane region" description="Helical" evidence="1">
    <location>
        <begin position="6"/>
        <end position="28"/>
    </location>
</feature>
<organism evidence="2 3">
    <name type="scientific">Lentisphaera profundi</name>
    <dbReference type="NCBI Taxonomy" id="1658616"/>
    <lineage>
        <taxon>Bacteria</taxon>
        <taxon>Pseudomonadati</taxon>
        <taxon>Lentisphaerota</taxon>
        <taxon>Lentisphaeria</taxon>
        <taxon>Lentisphaerales</taxon>
        <taxon>Lentisphaeraceae</taxon>
        <taxon>Lentisphaera</taxon>
    </lineage>
</organism>
<accession>A0ABY7W0C4</accession>
<keyword evidence="1" id="KW-0472">Membrane</keyword>
<dbReference type="InterPro" id="IPR012902">
    <property type="entry name" value="N_methyl_site"/>
</dbReference>
<dbReference type="RefSeq" id="WP_274153759.1">
    <property type="nucleotide sequence ID" value="NZ_CP117812.1"/>
</dbReference>
<dbReference type="Gene3D" id="3.30.700.10">
    <property type="entry name" value="Glycoprotein, Type 4 Pilin"/>
    <property type="match status" value="1"/>
</dbReference>
<evidence type="ECO:0000313" key="3">
    <source>
        <dbReference type="Proteomes" id="UP001214250"/>
    </source>
</evidence>
<dbReference type="EMBL" id="CP117812">
    <property type="protein sequence ID" value="WDE98890.1"/>
    <property type="molecule type" value="Genomic_DNA"/>
</dbReference>
<sequence>MKKKFTLIEVLVVVAIIGILASLLLPVLGRARKKARQAACLSNQKQMMVGNIMFSEDNNGILPYGPPNRTPHSGDLSAKGNGVLKSAGWIGLGFLIGEGYLSTPEIFYCPSEAVEKINISGQYGYDNIATSSWTATSYFYFANFDHQTGTRWGRTVTASDPANTAIIADHFAYQGGAFNGHNHSGYNVAYLDGSASFYKDSNNALSYMPIHHADFNGMYEIWKRFDR</sequence>
<keyword evidence="3" id="KW-1185">Reference proteome</keyword>
<dbReference type="Proteomes" id="UP001214250">
    <property type="component" value="Chromosome 2"/>
</dbReference>
<dbReference type="PANTHER" id="PTHR30093">
    <property type="entry name" value="GENERAL SECRETION PATHWAY PROTEIN G"/>
    <property type="match status" value="1"/>
</dbReference>
<dbReference type="NCBIfam" id="TIGR02532">
    <property type="entry name" value="IV_pilin_GFxxxE"/>
    <property type="match status" value="1"/>
</dbReference>
<gene>
    <name evidence="2" type="ORF">PQO03_13705</name>
</gene>
<name>A0ABY7W0C4_9BACT</name>